<dbReference type="Proteomes" id="UP001489004">
    <property type="component" value="Unassembled WGS sequence"/>
</dbReference>
<gene>
    <name evidence="1" type="ORF">WJX72_002844</name>
</gene>
<dbReference type="CDD" id="cd07505">
    <property type="entry name" value="HAD_BPGM-like"/>
    <property type="match status" value="1"/>
</dbReference>
<reference evidence="1 2" key="1">
    <citation type="journal article" date="2024" name="Nat. Commun.">
        <title>Phylogenomics reveals the evolutionary origins of lichenization in chlorophyte algae.</title>
        <authorList>
            <person name="Puginier C."/>
            <person name="Libourel C."/>
            <person name="Otte J."/>
            <person name="Skaloud P."/>
            <person name="Haon M."/>
            <person name="Grisel S."/>
            <person name="Petersen M."/>
            <person name="Berrin J.G."/>
            <person name="Delaux P.M."/>
            <person name="Dal Grande F."/>
            <person name="Keller J."/>
        </authorList>
    </citation>
    <scope>NUCLEOTIDE SEQUENCE [LARGE SCALE GENOMIC DNA]</scope>
    <source>
        <strain evidence="1 2">SAG 2043</strain>
    </source>
</reference>
<keyword evidence="2" id="KW-1185">Reference proteome</keyword>
<comment type="caution">
    <text evidence="1">The sequence shown here is derived from an EMBL/GenBank/DDBJ whole genome shotgun (WGS) entry which is preliminary data.</text>
</comment>
<dbReference type="InterPro" id="IPR036412">
    <property type="entry name" value="HAD-like_sf"/>
</dbReference>
<dbReference type="Gene3D" id="3.40.50.1000">
    <property type="entry name" value="HAD superfamily/HAD-like"/>
    <property type="match status" value="1"/>
</dbReference>
<dbReference type="PANTHER" id="PTHR47858">
    <property type="entry name" value="HALOACID DEHALOGENASE-LIKE HYDROLASE (HAD) SUPERFAMILY PROTEIN"/>
    <property type="match status" value="1"/>
</dbReference>
<proteinExistence type="predicted"/>
<dbReference type="InterPro" id="IPR023198">
    <property type="entry name" value="PGP-like_dom2"/>
</dbReference>
<dbReference type="EMBL" id="JALJOR010000005">
    <property type="protein sequence ID" value="KAK9816620.1"/>
    <property type="molecule type" value="Genomic_DNA"/>
</dbReference>
<dbReference type="SUPFAM" id="SSF56784">
    <property type="entry name" value="HAD-like"/>
    <property type="match status" value="1"/>
</dbReference>
<dbReference type="PANTHER" id="PTHR47858:SF2">
    <property type="entry name" value="HALOACID DEHALOGENASE-LIKE HYDROLASE (HAD) SUPERFAMILY PROTEIN"/>
    <property type="match status" value="1"/>
</dbReference>
<dbReference type="InterPro" id="IPR023214">
    <property type="entry name" value="HAD_sf"/>
</dbReference>
<dbReference type="AlphaFoldDB" id="A0AAW1Q6T1"/>
<dbReference type="Gene3D" id="1.10.150.240">
    <property type="entry name" value="Putative phosphatase, domain 2"/>
    <property type="match status" value="1"/>
</dbReference>
<accession>A0AAW1Q6T1</accession>
<evidence type="ECO:0000313" key="2">
    <source>
        <dbReference type="Proteomes" id="UP001489004"/>
    </source>
</evidence>
<evidence type="ECO:0000313" key="1">
    <source>
        <dbReference type="EMBL" id="KAK9816620.1"/>
    </source>
</evidence>
<organism evidence="1 2">
    <name type="scientific">[Myrmecia] bisecta</name>
    <dbReference type="NCBI Taxonomy" id="41462"/>
    <lineage>
        <taxon>Eukaryota</taxon>
        <taxon>Viridiplantae</taxon>
        <taxon>Chlorophyta</taxon>
        <taxon>core chlorophytes</taxon>
        <taxon>Trebouxiophyceae</taxon>
        <taxon>Trebouxiales</taxon>
        <taxon>Trebouxiaceae</taxon>
        <taxon>Myrmecia</taxon>
    </lineage>
</organism>
<sequence>MQEDASSSEQPDSTAFARNLEAERMYNSLQQQTKIGSEYGEGFVQWRISGEPLQLDVDTLNERLKVSGADRMRQAMRPDEAFGMIFNWDGVIANTRYVQRQAWQRLAQEENLPFPSIDRQIYDIRPERAITEVLQWTRDWGAAQRMAWRVANLFAEEFGRLSEPLPGVREWLLALNKANVPCAIVSNMDQLSVRAALDRMGLGTMFQAKVTVEDGMETMSQRFLSAALKLGRPPNQCVVFESCPRGVTAAHNCTMKAVALHGAHRGYQLQQADLTCSSLTELTVYNVRRLFANKGSEFMDLRHQQASQLAGRRGRWPARITNAVCDP</sequence>
<dbReference type="Pfam" id="PF00702">
    <property type="entry name" value="Hydrolase"/>
    <property type="match status" value="1"/>
</dbReference>
<protein>
    <submittedName>
        <fullName evidence="1">Uncharacterized protein</fullName>
    </submittedName>
</protein>
<name>A0AAW1Q6T1_9CHLO</name>